<reference evidence="5" key="1">
    <citation type="submission" date="2023-07" db="EMBL/GenBank/DDBJ databases">
        <title>Chromosome-level genome assembly of Artemia franciscana.</title>
        <authorList>
            <person name="Jo E."/>
        </authorList>
    </citation>
    <scope>NUCLEOTIDE SEQUENCE</scope>
    <source>
        <tissue evidence="5">Whole body</tissue>
    </source>
</reference>
<evidence type="ECO:0000256" key="1">
    <source>
        <dbReference type="ARBA" id="ARBA00022729"/>
    </source>
</evidence>
<dbReference type="Proteomes" id="UP001187531">
    <property type="component" value="Unassembled WGS sequence"/>
</dbReference>
<dbReference type="Pfam" id="PF01347">
    <property type="entry name" value="Vitellogenin_N"/>
    <property type="match status" value="1"/>
</dbReference>
<feature type="signal peptide" evidence="3">
    <location>
        <begin position="1"/>
        <end position="18"/>
    </location>
</feature>
<name>A0AA88HWS7_ARTSF</name>
<dbReference type="GO" id="GO:0005319">
    <property type="term" value="F:lipid transporter activity"/>
    <property type="evidence" value="ECO:0007669"/>
    <property type="project" value="InterPro"/>
</dbReference>
<gene>
    <name evidence="5" type="ORF">QYM36_010189</name>
</gene>
<proteinExistence type="predicted"/>
<keyword evidence="6" id="KW-1185">Reference proteome</keyword>
<evidence type="ECO:0000313" key="5">
    <source>
        <dbReference type="EMBL" id="KAK2715494.1"/>
    </source>
</evidence>
<dbReference type="SUPFAM" id="SSF56968">
    <property type="entry name" value="Lipovitellin-phosvitin complex, beta-sheet shell regions"/>
    <property type="match status" value="2"/>
</dbReference>
<dbReference type="PANTHER" id="PTHR23345">
    <property type="entry name" value="VITELLOGENIN-RELATED"/>
    <property type="match status" value="1"/>
</dbReference>
<organism evidence="5 6">
    <name type="scientific">Artemia franciscana</name>
    <name type="common">Brine shrimp</name>
    <name type="synonym">Artemia sanfranciscana</name>
    <dbReference type="NCBI Taxonomy" id="6661"/>
    <lineage>
        <taxon>Eukaryota</taxon>
        <taxon>Metazoa</taxon>
        <taxon>Ecdysozoa</taxon>
        <taxon>Arthropoda</taxon>
        <taxon>Crustacea</taxon>
        <taxon>Branchiopoda</taxon>
        <taxon>Anostraca</taxon>
        <taxon>Artemiidae</taxon>
        <taxon>Artemia</taxon>
    </lineage>
</organism>
<accession>A0AA88HWS7</accession>
<dbReference type="InterPro" id="IPR015816">
    <property type="entry name" value="Vitellinogen_b-sht_N"/>
</dbReference>
<feature type="chain" id="PRO_5041662352" description="Vitellogenin domain-containing protein" evidence="3">
    <location>
        <begin position="19"/>
        <end position="851"/>
    </location>
</feature>
<dbReference type="AlphaFoldDB" id="A0AA88HWS7"/>
<feature type="non-terminal residue" evidence="5">
    <location>
        <position position="851"/>
    </location>
</feature>
<dbReference type="SUPFAM" id="SSF48431">
    <property type="entry name" value="Lipovitellin-phosvitin complex, superhelical domain"/>
    <property type="match status" value="1"/>
</dbReference>
<dbReference type="Gene3D" id="2.30.230.10">
    <property type="entry name" value="Lipovitellin, beta-sheet shell regions, chain A"/>
    <property type="match status" value="1"/>
</dbReference>
<feature type="domain" description="Vitellogenin" evidence="4">
    <location>
        <begin position="24"/>
        <end position="688"/>
    </location>
</feature>
<evidence type="ECO:0000313" key="6">
    <source>
        <dbReference type="Proteomes" id="UP001187531"/>
    </source>
</evidence>
<evidence type="ECO:0000256" key="2">
    <source>
        <dbReference type="PROSITE-ProRule" id="PRU00557"/>
    </source>
</evidence>
<dbReference type="InterPro" id="IPR015819">
    <property type="entry name" value="Lipid_transp_b-sht_shell"/>
</dbReference>
<protein>
    <recommendedName>
        <fullName evidence="4">Vitellogenin domain-containing protein</fullName>
    </recommendedName>
</protein>
<dbReference type="PANTHER" id="PTHR23345:SF33">
    <property type="entry name" value="CROSSVEINLESS D"/>
    <property type="match status" value="1"/>
</dbReference>
<comment type="caution">
    <text evidence="2">Lacks conserved residue(s) required for the propagation of feature annotation.</text>
</comment>
<dbReference type="EMBL" id="JAVRJZ010000012">
    <property type="protein sequence ID" value="KAK2715494.1"/>
    <property type="molecule type" value="Genomic_DNA"/>
</dbReference>
<evidence type="ECO:0000259" key="4">
    <source>
        <dbReference type="PROSITE" id="PS51211"/>
    </source>
</evidence>
<dbReference type="PROSITE" id="PS51211">
    <property type="entry name" value="VITELLOGENIN"/>
    <property type="match status" value="1"/>
</dbReference>
<dbReference type="Gene3D" id="1.25.10.20">
    <property type="entry name" value="Vitellinogen, superhelical"/>
    <property type="match status" value="1"/>
</dbReference>
<evidence type="ECO:0000256" key="3">
    <source>
        <dbReference type="SAM" id="SignalP"/>
    </source>
</evidence>
<dbReference type="SMART" id="SM00638">
    <property type="entry name" value="LPD_N"/>
    <property type="match status" value="1"/>
</dbReference>
<dbReference type="InterPro" id="IPR011030">
    <property type="entry name" value="Lipovitellin_superhlx_dom"/>
</dbReference>
<sequence length="851" mass="95965">MLSFGILILLAFLYGSECKVNIPYREGVEYRYDFEATATTGLLEPEGNGAIYRILYKIYIQASQGIAQIQLKDVSTSVYNGKIGWEAYPKMNAIDSPVLNQQLGLPFFLKYEGSKITDIAVDSRDSSFAKNLKRAVAGLLQFSQFEAPSEAATVVEDTELNHYGTCPTVTTIRQGEDGILIEKQRNIENCSLFPHRWRTSMRGARCGASKKQELIDKSSAVNYRIGMNRGHPEIQFVRAYGTIDLTPFAESGLRHFHFVNQTLVLRKTARTNKPIEVSKSAKFVPDLRFQFANPKLDLADVDNYYLAGEDSSLMDQEELRQKFLVILLETVEIVYNPSTVERLADRKAVSNLIPYINRMNYQSLVAFYRQDLPSPVIDKLASARSLFLDAVAISGSNPAALLIRDLIKAGELPELVAARMLATLPAYIRRSSMALVSEFSKLIGMALAKDLKYGVVDQALMLAIPTLVNKACTNQIPEFVDCSPEVVQQWNDRFIRQYKETTKYQQKLQSIYALRNLGIYLSPESSMFMKNVALGKEEVEGPIRSHAIVILQEAMTFDPAISSVLFSIYKNKNEPSAIRIAAVGSLLSGTGPLEYLRAIGTSLWSETDQDVVNYIHSSLQSLRSSKHPCLAKSQDFVKQLLKAIPNIPLSHRRSNNYIYDFIHPSQQYGSLLQLHTVNNPQNTLPLTVAGLVNYFWKDYTFDAYKFSVHLSGAKELLPDFSSLLFNEKEDETQFNKLKELLEKVVKLRPADPVHIEVMLTFQGHTAMVYKFDEENYGKILNSKDIEYYLQEYKLNFQIWQSAATAIYTLPSEIGMPVSAIFDLSGMFSNRVEVLKGKASGKLARRLKFQLV</sequence>
<dbReference type="InterPro" id="IPR001747">
    <property type="entry name" value="Vitellogenin_N"/>
</dbReference>
<comment type="caution">
    <text evidence="5">The sequence shown here is derived from an EMBL/GenBank/DDBJ whole genome shotgun (WGS) entry which is preliminary data.</text>
</comment>
<dbReference type="InterPro" id="IPR050733">
    <property type="entry name" value="Vitellogenin/Apolipophorin"/>
</dbReference>
<keyword evidence="1 3" id="KW-0732">Signal</keyword>